<dbReference type="Proteomes" id="UP001341297">
    <property type="component" value="Unassembled WGS sequence"/>
</dbReference>
<feature type="compositionally biased region" description="Basic and acidic residues" evidence="1">
    <location>
        <begin position="31"/>
        <end position="42"/>
    </location>
</feature>
<protein>
    <submittedName>
        <fullName evidence="2">Uncharacterized protein</fullName>
    </submittedName>
</protein>
<gene>
    <name evidence="2" type="ORF">P8828_20520</name>
</gene>
<reference evidence="2 3" key="1">
    <citation type="submission" date="2023-03" db="EMBL/GenBank/DDBJ databases">
        <title>Agriculturally important microbes genome sequencing.</title>
        <authorList>
            <person name="Dunlap C."/>
        </authorList>
    </citation>
    <scope>NUCLEOTIDE SEQUENCE [LARGE SCALE GENOMIC DNA]</scope>
    <source>
        <strain evidence="2 3">CBP-3203</strain>
    </source>
</reference>
<organism evidence="2 3">
    <name type="scientific">Bacillus glycinifermentans</name>
    <dbReference type="NCBI Taxonomy" id="1664069"/>
    <lineage>
        <taxon>Bacteria</taxon>
        <taxon>Bacillati</taxon>
        <taxon>Bacillota</taxon>
        <taxon>Bacilli</taxon>
        <taxon>Bacillales</taxon>
        <taxon>Bacillaceae</taxon>
        <taxon>Bacillus</taxon>
    </lineage>
</organism>
<comment type="caution">
    <text evidence="2">The sequence shown here is derived from an EMBL/GenBank/DDBJ whole genome shotgun (WGS) entry which is preliminary data.</text>
</comment>
<name>A0ABU6H822_9BACI</name>
<evidence type="ECO:0000313" key="3">
    <source>
        <dbReference type="Proteomes" id="UP001341297"/>
    </source>
</evidence>
<dbReference type="RefSeq" id="WP_156416021.1">
    <property type="nucleotide sequence ID" value="NZ_JARRTL010000027.1"/>
</dbReference>
<feature type="region of interest" description="Disordered" evidence="1">
    <location>
        <begin position="31"/>
        <end position="50"/>
    </location>
</feature>
<evidence type="ECO:0000256" key="1">
    <source>
        <dbReference type="SAM" id="MobiDB-lite"/>
    </source>
</evidence>
<dbReference type="EMBL" id="JARRTL010000027">
    <property type="protein sequence ID" value="MEC0487141.1"/>
    <property type="molecule type" value="Genomic_DNA"/>
</dbReference>
<accession>A0ABU6H822</accession>
<keyword evidence="3" id="KW-1185">Reference proteome</keyword>
<evidence type="ECO:0000313" key="2">
    <source>
        <dbReference type="EMBL" id="MEC0487141.1"/>
    </source>
</evidence>
<proteinExistence type="predicted"/>
<sequence>MDEDKLQVIEITVYCLSLLCVVAWSFSPESIQEKPGKEKDGDLVDDSLPF</sequence>